<dbReference type="EMBL" id="CM055743">
    <property type="protein sequence ID" value="KAJ8000043.1"/>
    <property type="molecule type" value="Genomic_DNA"/>
</dbReference>
<dbReference type="Proteomes" id="UP001157502">
    <property type="component" value="Chromosome 16"/>
</dbReference>
<sequence>MRPDNRNEEQHNDRSGPTNSTLHMIIQHELEVIIVPVLFLAFFLVILMIMLLLRFCPERKDTKAPGMTRARPLGHGTSSRRTQRLSARQNLQGIDAPVELNPLENEVPWSEPAGPETQATLAVVPGPPGPPGERQQGSFNMVTPLPVSFPVKPDNSVTLNRAKMNNSNVILRTLKAQANASERQSFLGFASFLSELGPHSFLPGLMGVVSLRTPLVIVMEELDHRDLLGFLWKCRQDTGPENPCDITEKNIFKMAAQVASALEYLHNRSCIHGNIGARSVLVGRDLTAKLWGLGPAYRRKTQGQPGEPEHMEMRKWQAPEVLGRRFVSQSSDVWSFGILLHEMVTLGDPPFPKIMATELLQHLQRGKTLKRAANCSNSLYSIIKSCGQFASHDRLVLAELIRKLQSGERSANDRTALRVPEPLDIEKYLREAGYGDAYNYTVL</sequence>
<organism evidence="1 2">
    <name type="scientific">Dallia pectoralis</name>
    <name type="common">Alaska blackfish</name>
    <dbReference type="NCBI Taxonomy" id="75939"/>
    <lineage>
        <taxon>Eukaryota</taxon>
        <taxon>Metazoa</taxon>
        <taxon>Chordata</taxon>
        <taxon>Craniata</taxon>
        <taxon>Vertebrata</taxon>
        <taxon>Euteleostomi</taxon>
        <taxon>Actinopterygii</taxon>
        <taxon>Neopterygii</taxon>
        <taxon>Teleostei</taxon>
        <taxon>Protacanthopterygii</taxon>
        <taxon>Esociformes</taxon>
        <taxon>Umbridae</taxon>
        <taxon>Dallia</taxon>
    </lineage>
</organism>
<proteinExistence type="predicted"/>
<comment type="caution">
    <text evidence="1">The sequence shown here is derived from an EMBL/GenBank/DDBJ whole genome shotgun (WGS) entry which is preliminary data.</text>
</comment>
<gene>
    <name evidence="1" type="ORF">DPEC_G00200720</name>
</gene>
<evidence type="ECO:0000313" key="2">
    <source>
        <dbReference type="Proteomes" id="UP001157502"/>
    </source>
</evidence>
<reference evidence="1" key="1">
    <citation type="submission" date="2021-05" db="EMBL/GenBank/DDBJ databases">
        <authorList>
            <person name="Pan Q."/>
            <person name="Jouanno E."/>
            <person name="Zahm M."/>
            <person name="Klopp C."/>
            <person name="Cabau C."/>
            <person name="Louis A."/>
            <person name="Berthelot C."/>
            <person name="Parey E."/>
            <person name="Roest Crollius H."/>
            <person name="Montfort J."/>
            <person name="Robinson-Rechavi M."/>
            <person name="Bouchez O."/>
            <person name="Lampietro C."/>
            <person name="Lopez Roques C."/>
            <person name="Donnadieu C."/>
            <person name="Postlethwait J."/>
            <person name="Bobe J."/>
            <person name="Dillon D."/>
            <person name="Chandos A."/>
            <person name="von Hippel F."/>
            <person name="Guiguen Y."/>
        </authorList>
    </citation>
    <scope>NUCLEOTIDE SEQUENCE</scope>
    <source>
        <strain evidence="1">YG-Jan2019</strain>
    </source>
</reference>
<protein>
    <submittedName>
        <fullName evidence="1">Uncharacterized protein</fullName>
    </submittedName>
</protein>
<accession>A0ACC2G8F4</accession>
<keyword evidence="2" id="KW-1185">Reference proteome</keyword>
<name>A0ACC2G8F4_DALPE</name>
<evidence type="ECO:0000313" key="1">
    <source>
        <dbReference type="EMBL" id="KAJ8000043.1"/>
    </source>
</evidence>